<dbReference type="STRING" id="656179.AB870_02590"/>
<accession>A0A0H3WNG0</accession>
<organism evidence="1 2">
    <name type="scientific">Pandoraea faecigallinarum</name>
    <dbReference type="NCBI Taxonomy" id="656179"/>
    <lineage>
        <taxon>Bacteria</taxon>
        <taxon>Pseudomonadati</taxon>
        <taxon>Pseudomonadota</taxon>
        <taxon>Betaproteobacteria</taxon>
        <taxon>Burkholderiales</taxon>
        <taxon>Burkholderiaceae</taxon>
        <taxon>Pandoraea</taxon>
    </lineage>
</organism>
<dbReference type="PATRIC" id="fig|656179.3.peg.572"/>
<dbReference type="AlphaFoldDB" id="A0A0H3WNG0"/>
<proteinExistence type="predicted"/>
<protein>
    <submittedName>
        <fullName evidence="1">Uncharacterized protein</fullName>
    </submittedName>
</protein>
<dbReference type="Proteomes" id="UP000035651">
    <property type="component" value="Chromosome"/>
</dbReference>
<sequence>MTTSIFVAFTDASETEIDSVFGGPQPVESFPDQGTIPSDDARYISYYNTVTELFPNLVDTLIKPGD</sequence>
<name>A0A0H3WNG0_9BURK</name>
<dbReference type="RefSeq" id="WP_047905198.1">
    <property type="nucleotide sequence ID" value="NZ_CP011807.3"/>
</dbReference>
<gene>
    <name evidence="1" type="ORF">AB870_02590</name>
</gene>
<evidence type="ECO:0000313" key="1">
    <source>
        <dbReference type="EMBL" id="AKM29252.1"/>
    </source>
</evidence>
<reference evidence="1" key="1">
    <citation type="submission" date="2016-06" db="EMBL/GenBank/DDBJ databases">
        <title>Complete Genome Sequence of Pandoraea faecigallinarum DSM-23572.</title>
        <authorList>
            <person name="Yong D."/>
            <person name="Ee R."/>
            <person name="Lim Y.-L."/>
            <person name="Yin W.-F."/>
            <person name="Chan K.-G."/>
        </authorList>
    </citation>
    <scope>NUCLEOTIDE SEQUENCE</scope>
    <source>
        <strain evidence="1">DSM 23572</strain>
    </source>
</reference>
<evidence type="ECO:0000313" key="2">
    <source>
        <dbReference type="Proteomes" id="UP000035651"/>
    </source>
</evidence>
<dbReference type="EMBL" id="CP011807">
    <property type="protein sequence ID" value="AKM29252.1"/>
    <property type="molecule type" value="Genomic_DNA"/>
</dbReference>
<dbReference type="KEGG" id="pfg:AB870_02590"/>
<dbReference type="OrthoDB" id="9114548at2"/>
<keyword evidence="2" id="KW-1185">Reference proteome</keyword>